<feature type="compositionally biased region" description="Basic and acidic residues" evidence="1">
    <location>
        <begin position="301"/>
        <end position="319"/>
    </location>
</feature>
<organism evidence="2 3">
    <name type="scientific">Panicum virgatum</name>
    <name type="common">Blackwell switchgrass</name>
    <dbReference type="NCBI Taxonomy" id="38727"/>
    <lineage>
        <taxon>Eukaryota</taxon>
        <taxon>Viridiplantae</taxon>
        <taxon>Streptophyta</taxon>
        <taxon>Embryophyta</taxon>
        <taxon>Tracheophyta</taxon>
        <taxon>Spermatophyta</taxon>
        <taxon>Magnoliopsida</taxon>
        <taxon>Liliopsida</taxon>
        <taxon>Poales</taxon>
        <taxon>Poaceae</taxon>
        <taxon>PACMAD clade</taxon>
        <taxon>Panicoideae</taxon>
        <taxon>Panicodae</taxon>
        <taxon>Paniceae</taxon>
        <taxon>Panicinae</taxon>
        <taxon>Panicum</taxon>
        <taxon>Panicum sect. Hiantes</taxon>
    </lineage>
</organism>
<reference evidence="2 3" key="1">
    <citation type="submission" date="2020-05" db="EMBL/GenBank/DDBJ databases">
        <title>WGS assembly of Panicum virgatum.</title>
        <authorList>
            <person name="Lovell J.T."/>
            <person name="Jenkins J."/>
            <person name="Shu S."/>
            <person name="Juenger T.E."/>
            <person name="Schmutz J."/>
        </authorList>
    </citation>
    <scope>NUCLEOTIDE SEQUENCE [LARGE SCALE GENOMIC DNA]</scope>
    <source>
        <strain evidence="3">cv. AP13</strain>
    </source>
</reference>
<name>A0A8T0RC01_PANVG</name>
<sequence length="349" mass="37193">MARRRCGSSRPGHGASSLHLRLATARSRLRLAAARRGRSAAAVAVSPAARGALHLLGRPRPTAEGAAGRGAPRREPGPGSSRAGAREEEWREKLQGAVLMARPCSPSWPPQAAPARLATPPERIGPRPPPRHGAPHHGRWRRPSRLVVGRRRAAPRVPRSAPRGREPPSRGAGFARCHGGGSGSPWTCAGGGEERGRRARVRPPVSMARNRGGRSRGAAVLGPRHAAPLRPPELEAAAAAIRGRGKRRLRRIAAVREVRPAREGAAVCCASSPAARSLRRDATSRASDLRSPGRAPARATPRRELARELHPPRREREAPTTEASVGGGWPHEQGRGRRPVVPRCDGPGF</sequence>
<feature type="compositionally biased region" description="Low complexity" evidence="1">
    <location>
        <begin position="39"/>
        <end position="70"/>
    </location>
</feature>
<feature type="region of interest" description="Disordered" evidence="1">
    <location>
        <begin position="263"/>
        <end position="349"/>
    </location>
</feature>
<accession>A0A8T0RC01</accession>
<evidence type="ECO:0000313" key="2">
    <source>
        <dbReference type="EMBL" id="KAG2582349.1"/>
    </source>
</evidence>
<keyword evidence="3" id="KW-1185">Reference proteome</keyword>
<dbReference type="EMBL" id="CM029047">
    <property type="protein sequence ID" value="KAG2582349.1"/>
    <property type="molecule type" value="Genomic_DNA"/>
</dbReference>
<evidence type="ECO:0000256" key="1">
    <source>
        <dbReference type="SAM" id="MobiDB-lite"/>
    </source>
</evidence>
<evidence type="ECO:0000313" key="3">
    <source>
        <dbReference type="Proteomes" id="UP000823388"/>
    </source>
</evidence>
<feature type="region of interest" description="Disordered" evidence="1">
    <location>
        <begin position="35"/>
        <end position="89"/>
    </location>
</feature>
<dbReference type="Proteomes" id="UP000823388">
    <property type="component" value="Chromosome 6K"/>
</dbReference>
<proteinExistence type="predicted"/>
<dbReference type="AlphaFoldDB" id="A0A8T0RC01"/>
<comment type="caution">
    <text evidence="2">The sequence shown here is derived from an EMBL/GenBank/DDBJ whole genome shotgun (WGS) entry which is preliminary data.</text>
</comment>
<feature type="region of interest" description="Disordered" evidence="1">
    <location>
        <begin position="1"/>
        <end position="20"/>
    </location>
</feature>
<feature type="compositionally biased region" description="Basic residues" evidence="1">
    <location>
        <begin position="129"/>
        <end position="154"/>
    </location>
</feature>
<gene>
    <name evidence="2" type="ORF">PVAP13_6KG105570</name>
</gene>
<protein>
    <submittedName>
        <fullName evidence="2">Uncharacterized protein</fullName>
    </submittedName>
</protein>
<feature type="region of interest" description="Disordered" evidence="1">
    <location>
        <begin position="102"/>
        <end position="227"/>
    </location>
</feature>